<dbReference type="InterPro" id="IPR021903">
    <property type="entry name" value="DUF3515"/>
</dbReference>
<protein>
    <submittedName>
        <fullName evidence="2">DUF3515 family protein</fullName>
    </submittedName>
</protein>
<reference evidence="2 3" key="1">
    <citation type="submission" date="2023-05" db="EMBL/GenBank/DDBJ databases">
        <title>Draft genome sequence of Streptomyces sp. B-S-A8 isolated from a cave soil in Thailand.</title>
        <authorList>
            <person name="Chamroensaksri N."/>
            <person name="Muangham S."/>
        </authorList>
    </citation>
    <scope>NUCLEOTIDE SEQUENCE [LARGE SCALE GENOMIC DNA]</scope>
    <source>
        <strain evidence="2 3">B-S-A8</strain>
    </source>
</reference>
<dbReference type="RefSeq" id="WP_282512477.1">
    <property type="nucleotide sequence ID" value="NZ_JASCIR010000006.1"/>
</dbReference>
<gene>
    <name evidence="2" type="ORF">QIS99_09845</name>
</gene>
<keyword evidence="3" id="KW-1185">Reference proteome</keyword>
<proteinExistence type="predicted"/>
<dbReference type="Pfam" id="PF12028">
    <property type="entry name" value="DUF3515"/>
    <property type="match status" value="1"/>
</dbReference>
<evidence type="ECO:0000313" key="3">
    <source>
        <dbReference type="Proteomes" id="UP001224661"/>
    </source>
</evidence>
<dbReference type="Proteomes" id="UP001224661">
    <property type="component" value="Unassembled WGS sequence"/>
</dbReference>
<evidence type="ECO:0000256" key="1">
    <source>
        <dbReference type="SAM" id="Phobius"/>
    </source>
</evidence>
<accession>A0ABT6RQM7</accession>
<keyword evidence="1" id="KW-0472">Membrane</keyword>
<keyword evidence="1" id="KW-1133">Transmembrane helix</keyword>
<name>A0ABT6RQM7_9ACTN</name>
<keyword evidence="1" id="KW-0812">Transmembrane</keyword>
<dbReference type="EMBL" id="JASCIR010000006">
    <property type="protein sequence ID" value="MDI3386514.1"/>
    <property type="molecule type" value="Genomic_DNA"/>
</dbReference>
<evidence type="ECO:0000313" key="2">
    <source>
        <dbReference type="EMBL" id="MDI3386514.1"/>
    </source>
</evidence>
<comment type="caution">
    <text evidence="2">The sequence shown here is derived from an EMBL/GenBank/DDBJ whole genome shotgun (WGS) entry which is preliminary data.</text>
</comment>
<feature type="transmembrane region" description="Helical" evidence="1">
    <location>
        <begin position="20"/>
        <end position="38"/>
    </location>
</feature>
<organism evidence="2 3">
    <name type="scientific">Streptomyces solicavernae</name>
    <dbReference type="NCBI Taxonomy" id="3043614"/>
    <lineage>
        <taxon>Bacteria</taxon>
        <taxon>Bacillati</taxon>
        <taxon>Actinomycetota</taxon>
        <taxon>Actinomycetes</taxon>
        <taxon>Kitasatosporales</taxon>
        <taxon>Streptomycetaceae</taxon>
        <taxon>Streptomyces</taxon>
    </lineage>
</organism>
<sequence length="171" mass="17484">MRPSRSPIPRAFRALGPAPVWIAVSGVGVAAAIAYVSLSGGPEPAPNGASAACGEVVDRSPGEILGSERTSAGSEGTVQWGDGLITLRCGVKEPEPTVNLCVHVEEVDWVLDEGRLNRDGVSRMTTYGRAPAVEVTFSGPKEEAVGAVAELSGAVSWIEQGAKCVGAGDVS</sequence>